<evidence type="ECO:0000256" key="4">
    <source>
        <dbReference type="ARBA" id="ARBA00022884"/>
    </source>
</evidence>
<comment type="similarity">
    <text evidence="2 8">Belongs to the bacterial ribosomal protein bS20 family.</text>
</comment>
<dbReference type="GO" id="GO:0006412">
    <property type="term" value="P:translation"/>
    <property type="evidence" value="ECO:0007669"/>
    <property type="project" value="UniProtKB-UniRule"/>
</dbReference>
<evidence type="ECO:0000256" key="1">
    <source>
        <dbReference type="ARBA" id="ARBA00003134"/>
    </source>
</evidence>
<dbReference type="PANTHER" id="PTHR33398:SF1">
    <property type="entry name" value="SMALL RIBOSOMAL SUBUNIT PROTEIN BS20C"/>
    <property type="match status" value="1"/>
</dbReference>
<keyword evidence="10" id="KW-1185">Reference proteome</keyword>
<dbReference type="KEGG" id="dsl:Dacsa_0624"/>
<dbReference type="STRING" id="13035.Dacsa_0624"/>
<dbReference type="Pfam" id="PF01649">
    <property type="entry name" value="Ribosomal_S20p"/>
    <property type="match status" value="1"/>
</dbReference>
<gene>
    <name evidence="8" type="primary">rpsT</name>
    <name evidence="8" type="synonym">rps20</name>
    <name evidence="9" type="ORF">Dacsa_0624</name>
</gene>
<name>K9YTF7_DACS8</name>
<dbReference type="Gene3D" id="1.20.58.110">
    <property type="entry name" value="Ribosomal protein S20"/>
    <property type="match status" value="1"/>
</dbReference>
<reference evidence="9" key="1">
    <citation type="submission" date="2012-04" db="EMBL/GenBank/DDBJ databases">
        <title>Finished genome of Dactylococcopsis salina PCC 8305.</title>
        <authorList>
            <consortium name="US DOE Joint Genome Institute"/>
            <person name="Gugger M."/>
            <person name="Coursin T."/>
            <person name="Rippka R."/>
            <person name="Tandeau De Marsac N."/>
            <person name="Huntemann M."/>
            <person name="Wei C.-L."/>
            <person name="Han J."/>
            <person name="Detter J.C."/>
            <person name="Han C."/>
            <person name="Tapia R."/>
            <person name="Daligault H."/>
            <person name="Chen A."/>
            <person name="Krypides N."/>
            <person name="Mavromatis K."/>
            <person name="Markowitz V."/>
            <person name="Szeto E."/>
            <person name="Ivanova N."/>
            <person name="Ovchinnikova G."/>
            <person name="Pagani I."/>
            <person name="Pati A."/>
            <person name="Goodwin L."/>
            <person name="Peters L."/>
            <person name="Pitluck S."/>
            <person name="Woyke T."/>
            <person name="Kerfeld C."/>
        </authorList>
    </citation>
    <scope>NUCLEOTIDE SEQUENCE [LARGE SCALE GENOMIC DNA]</scope>
    <source>
        <strain evidence="9">PCC 8305</strain>
    </source>
</reference>
<dbReference type="GO" id="GO:0005829">
    <property type="term" value="C:cytosol"/>
    <property type="evidence" value="ECO:0007669"/>
    <property type="project" value="TreeGrafter"/>
</dbReference>
<keyword evidence="4 8" id="KW-0694">RNA-binding</keyword>
<dbReference type="OrthoDB" id="9808392at2"/>
<evidence type="ECO:0000256" key="3">
    <source>
        <dbReference type="ARBA" id="ARBA00022730"/>
    </source>
</evidence>
<evidence type="ECO:0000256" key="6">
    <source>
        <dbReference type="ARBA" id="ARBA00023274"/>
    </source>
</evidence>
<dbReference type="AlphaFoldDB" id="K9YTF7"/>
<keyword evidence="3 8" id="KW-0699">rRNA-binding</keyword>
<dbReference type="eggNOG" id="COG0268">
    <property type="taxonomic scope" value="Bacteria"/>
</dbReference>
<comment type="function">
    <text evidence="1 8">Binds directly to 16S ribosomal RNA.</text>
</comment>
<dbReference type="SUPFAM" id="SSF46992">
    <property type="entry name" value="Ribosomal protein S20"/>
    <property type="match status" value="1"/>
</dbReference>
<dbReference type="HAMAP" id="MF_00500">
    <property type="entry name" value="Ribosomal_bS20"/>
    <property type="match status" value="1"/>
</dbReference>
<dbReference type="GO" id="GO:0003735">
    <property type="term" value="F:structural constituent of ribosome"/>
    <property type="evidence" value="ECO:0007669"/>
    <property type="project" value="InterPro"/>
</dbReference>
<keyword evidence="6 8" id="KW-0687">Ribonucleoprotein</keyword>
<dbReference type="InterPro" id="IPR036510">
    <property type="entry name" value="Ribosomal_bS20_sf"/>
</dbReference>
<sequence length="96" mass="10739">MANIKSAKKRIQIAERNRLQNKSYKSAVKTLMKKYFAVVDDYASNPDSEKEQQVQKAMAAAYSKIDKAVKVNALHKNNGARKKARLAKALKKVTSA</sequence>
<dbReference type="EMBL" id="CP003944">
    <property type="protein sequence ID" value="AFZ49398.1"/>
    <property type="molecule type" value="Genomic_DNA"/>
</dbReference>
<evidence type="ECO:0000256" key="2">
    <source>
        <dbReference type="ARBA" id="ARBA00007634"/>
    </source>
</evidence>
<dbReference type="GO" id="GO:0015935">
    <property type="term" value="C:small ribosomal subunit"/>
    <property type="evidence" value="ECO:0007669"/>
    <property type="project" value="TreeGrafter"/>
</dbReference>
<dbReference type="NCBIfam" id="TIGR00029">
    <property type="entry name" value="S20"/>
    <property type="match status" value="1"/>
</dbReference>
<evidence type="ECO:0000313" key="9">
    <source>
        <dbReference type="EMBL" id="AFZ49398.1"/>
    </source>
</evidence>
<dbReference type="GO" id="GO:0070181">
    <property type="term" value="F:small ribosomal subunit rRNA binding"/>
    <property type="evidence" value="ECO:0007669"/>
    <property type="project" value="TreeGrafter"/>
</dbReference>
<evidence type="ECO:0000256" key="5">
    <source>
        <dbReference type="ARBA" id="ARBA00022980"/>
    </source>
</evidence>
<accession>K9YTF7</accession>
<dbReference type="PANTHER" id="PTHR33398">
    <property type="entry name" value="30S RIBOSOMAL PROTEIN S20"/>
    <property type="match status" value="1"/>
</dbReference>
<dbReference type="FunFam" id="1.20.58.110:FF:000001">
    <property type="entry name" value="30S ribosomal protein S20"/>
    <property type="match status" value="1"/>
</dbReference>
<proteinExistence type="inferred from homology"/>
<dbReference type="Proteomes" id="UP000010482">
    <property type="component" value="Chromosome"/>
</dbReference>
<evidence type="ECO:0000256" key="7">
    <source>
        <dbReference type="ARBA" id="ARBA00035136"/>
    </source>
</evidence>
<dbReference type="InterPro" id="IPR002583">
    <property type="entry name" value="Ribosomal_bS20"/>
</dbReference>
<evidence type="ECO:0000313" key="10">
    <source>
        <dbReference type="Proteomes" id="UP000010482"/>
    </source>
</evidence>
<keyword evidence="5 8" id="KW-0689">Ribosomal protein</keyword>
<evidence type="ECO:0000256" key="8">
    <source>
        <dbReference type="HAMAP-Rule" id="MF_00500"/>
    </source>
</evidence>
<dbReference type="RefSeq" id="WP_015228410.1">
    <property type="nucleotide sequence ID" value="NC_019780.1"/>
</dbReference>
<organism evidence="9 10">
    <name type="scientific">Dactylococcopsis salina (strain PCC 8305)</name>
    <name type="common">Myxobactron salinum</name>
    <dbReference type="NCBI Taxonomy" id="13035"/>
    <lineage>
        <taxon>Bacteria</taxon>
        <taxon>Bacillati</taxon>
        <taxon>Cyanobacteriota</taxon>
        <taxon>Cyanophyceae</taxon>
        <taxon>Nodosilineales</taxon>
        <taxon>Cymatolegaceae</taxon>
        <taxon>Dactylococcopsis</taxon>
    </lineage>
</organism>
<dbReference type="HOGENOM" id="CLU_160655_5_0_3"/>
<protein>
    <recommendedName>
        <fullName evidence="7 8">Small ribosomal subunit protein bS20</fullName>
    </recommendedName>
</protein>
<dbReference type="PATRIC" id="fig|13035.3.peg.704"/>